<comment type="caution">
    <text evidence="2">The sequence shown here is derived from an EMBL/GenBank/DDBJ whole genome shotgun (WGS) entry which is preliminary data.</text>
</comment>
<dbReference type="AlphaFoldDB" id="A0A4C2ENR9"/>
<evidence type="ECO:0000313" key="3">
    <source>
        <dbReference type="Proteomes" id="UP000304382"/>
    </source>
</evidence>
<gene>
    <name evidence="2" type="ORF">Harman_41930</name>
</gene>
<keyword evidence="3" id="KW-1185">Reference proteome</keyword>
<name>A0A4C2ENR9_9EURY</name>
<evidence type="ECO:0000256" key="1">
    <source>
        <dbReference type="SAM" id="MobiDB-lite"/>
    </source>
</evidence>
<reference evidence="2 3" key="1">
    <citation type="submission" date="2019-02" db="EMBL/GenBank/DDBJ databases">
        <title>Haloarcula mannanilyticum sp. nov., a mannan degrading haloarchaeon isolated from commercial salt.</title>
        <authorList>
            <person name="Enomoto S."/>
            <person name="Shimane Y."/>
            <person name="Kamekura M."/>
            <person name="Ito T."/>
            <person name="Moriya O."/>
            <person name="Ihara K."/>
            <person name="Takahashi-Ando N."/>
            <person name="Fukushima Y."/>
            <person name="Yoshida Y."/>
            <person name="Usama R."/>
            <person name="Takai K."/>
            <person name="Minegishi H."/>
        </authorList>
    </citation>
    <scope>NUCLEOTIDE SEQUENCE [LARGE SCALE GENOMIC DNA]</scope>
    <source>
        <strain evidence="2 3">MD130-1</strain>
    </source>
</reference>
<accession>A0A4C2ENR9</accession>
<protein>
    <submittedName>
        <fullName evidence="2">Uncharacterized protein</fullName>
    </submittedName>
</protein>
<organism evidence="2 3">
    <name type="scientific">Haloarcula mannanilytica</name>
    <dbReference type="NCBI Taxonomy" id="2509225"/>
    <lineage>
        <taxon>Archaea</taxon>
        <taxon>Methanobacteriati</taxon>
        <taxon>Methanobacteriota</taxon>
        <taxon>Stenosarchaea group</taxon>
        <taxon>Halobacteria</taxon>
        <taxon>Halobacteriales</taxon>
        <taxon>Haloarculaceae</taxon>
        <taxon>Haloarcula</taxon>
    </lineage>
</organism>
<proteinExistence type="predicted"/>
<evidence type="ECO:0000313" key="2">
    <source>
        <dbReference type="EMBL" id="GCF16258.1"/>
    </source>
</evidence>
<sequence>MGSKYRHRNRGSTKRKWRWKDRTENRALPQSWADNGCTESPEDGELELYAIQWRAGLLLEWVVNIRTGKLVKGHSANDRGFVPCTSPLTVNEGWFKSGKPAKQMVA</sequence>
<feature type="region of interest" description="Disordered" evidence="1">
    <location>
        <begin position="1"/>
        <end position="20"/>
    </location>
</feature>
<dbReference type="Proteomes" id="UP000304382">
    <property type="component" value="Unassembled WGS sequence"/>
</dbReference>
<dbReference type="EMBL" id="BIXZ01000024">
    <property type="protein sequence ID" value="GCF16258.1"/>
    <property type="molecule type" value="Genomic_DNA"/>
</dbReference>
<feature type="compositionally biased region" description="Basic residues" evidence="1">
    <location>
        <begin position="1"/>
        <end position="19"/>
    </location>
</feature>